<comment type="subcellular location">
    <subcellularLocation>
        <location evidence="1 12">Cytoplasm</location>
    </subcellularLocation>
</comment>
<dbReference type="InterPro" id="IPR046887">
    <property type="entry name" value="RsmE_PUA-like"/>
</dbReference>
<reference evidence="15 16" key="1">
    <citation type="submission" date="2018-03" db="EMBL/GenBank/DDBJ databases">
        <title>Massilia armeniaca sp. nov., isolated from desert soil.</title>
        <authorList>
            <person name="Huang H."/>
            <person name="Ren M."/>
        </authorList>
    </citation>
    <scope>NUCLEOTIDE SEQUENCE [LARGE SCALE GENOMIC DNA]</scope>
    <source>
        <strain evidence="15 16">ZMN-3</strain>
    </source>
</reference>
<evidence type="ECO:0000256" key="7">
    <source>
        <dbReference type="ARBA" id="ARBA00022603"/>
    </source>
</evidence>
<dbReference type="RefSeq" id="WP_107141048.1">
    <property type="nucleotide sequence ID" value="NZ_CP028324.1"/>
</dbReference>
<evidence type="ECO:0000256" key="4">
    <source>
        <dbReference type="ARBA" id="ARBA00013673"/>
    </source>
</evidence>
<evidence type="ECO:0000256" key="5">
    <source>
        <dbReference type="ARBA" id="ARBA00022490"/>
    </source>
</evidence>
<evidence type="ECO:0000256" key="9">
    <source>
        <dbReference type="ARBA" id="ARBA00022691"/>
    </source>
</evidence>
<evidence type="ECO:0000256" key="2">
    <source>
        <dbReference type="ARBA" id="ARBA00005528"/>
    </source>
</evidence>
<name>A0A2R4C823_9BURK</name>
<dbReference type="AlphaFoldDB" id="A0A2R4C823"/>
<comment type="similarity">
    <text evidence="2 12">Belongs to the RNA methyltransferase RsmE family.</text>
</comment>
<evidence type="ECO:0000256" key="3">
    <source>
        <dbReference type="ARBA" id="ARBA00012328"/>
    </source>
</evidence>
<dbReference type="NCBIfam" id="NF008692">
    <property type="entry name" value="PRK11713.1-5"/>
    <property type="match status" value="1"/>
</dbReference>
<dbReference type="GO" id="GO:0070042">
    <property type="term" value="F:rRNA (uridine-N3-)-methyltransferase activity"/>
    <property type="evidence" value="ECO:0007669"/>
    <property type="project" value="TreeGrafter"/>
</dbReference>
<keyword evidence="16" id="KW-1185">Reference proteome</keyword>
<dbReference type="EC" id="2.1.1.193" evidence="3 12"/>
<evidence type="ECO:0000259" key="13">
    <source>
        <dbReference type="Pfam" id="PF04452"/>
    </source>
</evidence>
<dbReference type="Proteomes" id="UP000240505">
    <property type="component" value="Chromosome"/>
</dbReference>
<dbReference type="Gene3D" id="3.40.1280.10">
    <property type="match status" value="1"/>
</dbReference>
<evidence type="ECO:0000256" key="12">
    <source>
        <dbReference type="PIRNR" id="PIRNR015601"/>
    </source>
</evidence>
<evidence type="ECO:0000256" key="10">
    <source>
        <dbReference type="ARBA" id="ARBA00025699"/>
    </source>
</evidence>
<dbReference type="EMBL" id="CP028324">
    <property type="protein sequence ID" value="AVR95698.1"/>
    <property type="molecule type" value="Genomic_DNA"/>
</dbReference>
<keyword evidence="8 12" id="KW-0808">Transferase</keyword>
<keyword evidence="6 12" id="KW-0698">rRNA processing</keyword>
<dbReference type="InterPro" id="IPR029028">
    <property type="entry name" value="Alpha/beta_knot_MTases"/>
</dbReference>
<dbReference type="SUPFAM" id="SSF75217">
    <property type="entry name" value="alpha/beta knot"/>
    <property type="match status" value="1"/>
</dbReference>
<dbReference type="PANTHER" id="PTHR30027:SF3">
    <property type="entry name" value="16S RRNA (URACIL(1498)-N(3))-METHYLTRANSFERASE"/>
    <property type="match status" value="1"/>
</dbReference>
<comment type="function">
    <text evidence="10 12">Specifically methylates the N3 position of the uracil ring of uridine 1498 (m3U1498) in 16S rRNA. Acts on the fully assembled 30S ribosomal subunit.</text>
</comment>
<keyword evidence="7 12" id="KW-0489">Methyltransferase</keyword>
<dbReference type="InterPro" id="IPR029026">
    <property type="entry name" value="tRNA_m1G_MTases_N"/>
</dbReference>
<protein>
    <recommendedName>
        <fullName evidence="4 12">Ribosomal RNA small subunit methyltransferase E</fullName>
        <ecNumber evidence="3 12">2.1.1.193</ecNumber>
    </recommendedName>
</protein>
<dbReference type="PANTHER" id="PTHR30027">
    <property type="entry name" value="RIBOSOMAL RNA SMALL SUBUNIT METHYLTRANSFERASE E"/>
    <property type="match status" value="1"/>
</dbReference>
<organism evidence="15 16">
    <name type="scientific">Pseudoduganella armeniaca</name>
    <dbReference type="NCBI Taxonomy" id="2072590"/>
    <lineage>
        <taxon>Bacteria</taxon>
        <taxon>Pseudomonadati</taxon>
        <taxon>Pseudomonadota</taxon>
        <taxon>Betaproteobacteria</taxon>
        <taxon>Burkholderiales</taxon>
        <taxon>Oxalobacteraceae</taxon>
        <taxon>Telluria group</taxon>
        <taxon>Pseudoduganella</taxon>
    </lineage>
</organism>
<dbReference type="InterPro" id="IPR015947">
    <property type="entry name" value="PUA-like_sf"/>
</dbReference>
<evidence type="ECO:0000256" key="11">
    <source>
        <dbReference type="ARBA" id="ARBA00047944"/>
    </source>
</evidence>
<keyword evidence="9 12" id="KW-0949">S-adenosyl-L-methionine</keyword>
<dbReference type="OrthoDB" id="9815641at2"/>
<dbReference type="CDD" id="cd18084">
    <property type="entry name" value="RsmE-like"/>
    <property type="match status" value="1"/>
</dbReference>
<dbReference type="PIRSF" id="PIRSF015601">
    <property type="entry name" value="MTase_slr0722"/>
    <property type="match status" value="1"/>
</dbReference>
<accession>A0A2R4C823</accession>
<gene>
    <name evidence="15" type="ORF">C9I28_08130</name>
</gene>
<dbReference type="InterPro" id="IPR006700">
    <property type="entry name" value="RsmE"/>
</dbReference>
<dbReference type="NCBIfam" id="TIGR00046">
    <property type="entry name" value="RsmE family RNA methyltransferase"/>
    <property type="match status" value="1"/>
</dbReference>
<evidence type="ECO:0000313" key="15">
    <source>
        <dbReference type="EMBL" id="AVR95698.1"/>
    </source>
</evidence>
<sequence>MPRFYIAHPLAAGQLVDLPPAVAHHVNVVRLEPGAAITLFNGEGGEYPAVLRDVGKKRATAELQAFDPREAELPFPVTLAQALPEGSKMDWIIEKAVELGVAAVQPLAARRCVVRLSAERAEKKLEHWHGVIEAACEQSGRNRLPRLAPPLDLRDWLAQPADGQRILLSPRASMSLAEWTHAQPAQPVTLLVGPEGGFTDEEEALAVQHGALALSAGPRVLRTETAALAVLAVLAAAWGGM</sequence>
<dbReference type="KEGG" id="masz:C9I28_08130"/>
<evidence type="ECO:0000313" key="16">
    <source>
        <dbReference type="Proteomes" id="UP000240505"/>
    </source>
</evidence>
<dbReference type="Gene3D" id="2.40.240.20">
    <property type="entry name" value="Hypothetical PUA domain-like, domain 1"/>
    <property type="match status" value="1"/>
</dbReference>
<evidence type="ECO:0000259" key="14">
    <source>
        <dbReference type="Pfam" id="PF20260"/>
    </source>
</evidence>
<dbReference type="Pfam" id="PF20260">
    <property type="entry name" value="PUA_4"/>
    <property type="match status" value="1"/>
</dbReference>
<evidence type="ECO:0000256" key="6">
    <source>
        <dbReference type="ARBA" id="ARBA00022552"/>
    </source>
</evidence>
<comment type="catalytic activity">
    <reaction evidence="11 12">
        <text>uridine(1498) in 16S rRNA + S-adenosyl-L-methionine = N(3)-methyluridine(1498) in 16S rRNA + S-adenosyl-L-homocysteine + H(+)</text>
        <dbReference type="Rhea" id="RHEA:42920"/>
        <dbReference type="Rhea" id="RHEA-COMP:10283"/>
        <dbReference type="Rhea" id="RHEA-COMP:10284"/>
        <dbReference type="ChEBI" id="CHEBI:15378"/>
        <dbReference type="ChEBI" id="CHEBI:57856"/>
        <dbReference type="ChEBI" id="CHEBI:59789"/>
        <dbReference type="ChEBI" id="CHEBI:65315"/>
        <dbReference type="ChEBI" id="CHEBI:74502"/>
        <dbReference type="EC" id="2.1.1.193"/>
    </reaction>
</comment>
<feature type="domain" description="Ribosomal RNA small subunit methyltransferase E PUA-like" evidence="14">
    <location>
        <begin position="21"/>
        <end position="63"/>
    </location>
</feature>
<dbReference type="Pfam" id="PF04452">
    <property type="entry name" value="Methyltrans_RNA"/>
    <property type="match status" value="1"/>
</dbReference>
<dbReference type="GO" id="GO:0005737">
    <property type="term" value="C:cytoplasm"/>
    <property type="evidence" value="ECO:0007669"/>
    <property type="project" value="UniProtKB-SubCell"/>
</dbReference>
<dbReference type="GO" id="GO:0070475">
    <property type="term" value="P:rRNA base methylation"/>
    <property type="evidence" value="ECO:0007669"/>
    <property type="project" value="TreeGrafter"/>
</dbReference>
<evidence type="ECO:0000256" key="1">
    <source>
        <dbReference type="ARBA" id="ARBA00004496"/>
    </source>
</evidence>
<feature type="domain" description="Ribosomal RNA small subunit methyltransferase E methyltransferase" evidence="13">
    <location>
        <begin position="72"/>
        <end position="234"/>
    </location>
</feature>
<keyword evidence="5 12" id="KW-0963">Cytoplasm</keyword>
<dbReference type="InterPro" id="IPR046886">
    <property type="entry name" value="RsmE_MTase_dom"/>
</dbReference>
<proteinExistence type="inferred from homology"/>
<evidence type="ECO:0000256" key="8">
    <source>
        <dbReference type="ARBA" id="ARBA00022679"/>
    </source>
</evidence>
<dbReference type="SUPFAM" id="SSF88697">
    <property type="entry name" value="PUA domain-like"/>
    <property type="match status" value="1"/>
</dbReference>